<reference evidence="2 3" key="1">
    <citation type="submission" date="2016-10" db="EMBL/GenBank/DDBJ databases">
        <authorList>
            <person name="de Groot N.N."/>
        </authorList>
    </citation>
    <scope>NUCLEOTIDE SEQUENCE [LARGE SCALE GENOMIC DNA]</scope>
    <source>
        <strain evidence="2 3">Vu-144</strain>
    </source>
</reference>
<dbReference type="SUPFAM" id="SSF109854">
    <property type="entry name" value="DinB/YfiT-like putative metalloenzymes"/>
    <property type="match status" value="1"/>
</dbReference>
<dbReference type="RefSeq" id="WP_091400638.1">
    <property type="nucleotide sequence ID" value="NZ_FNQY01000026.1"/>
</dbReference>
<sequence length="172" mass="20023">MSRIEPSEYNAHFEPYVSMAKGSSVSELIANYSEYLIDFVKHMDEQKATHRYAPGKWDVKEVLQHIIDMERVFAYRALSLARGVKDDLPGVDQNDFAAQHRSNRRAFSDLQEEFEAMRADHNILFRSFDQVALMTEGLVAQNRTTCRSWIYISFGHALYHVQILKDRYEILG</sequence>
<dbReference type="Proteomes" id="UP000199041">
    <property type="component" value="Unassembled WGS sequence"/>
</dbReference>
<dbReference type="STRING" id="551991.SAMN05192529_12628"/>
<dbReference type="EMBL" id="FNQY01000026">
    <property type="protein sequence ID" value="SEA53943.1"/>
    <property type="molecule type" value="Genomic_DNA"/>
</dbReference>
<organism evidence="2 3">
    <name type="scientific">Arachidicoccus rhizosphaerae</name>
    <dbReference type="NCBI Taxonomy" id="551991"/>
    <lineage>
        <taxon>Bacteria</taxon>
        <taxon>Pseudomonadati</taxon>
        <taxon>Bacteroidota</taxon>
        <taxon>Chitinophagia</taxon>
        <taxon>Chitinophagales</taxon>
        <taxon>Chitinophagaceae</taxon>
        <taxon>Arachidicoccus</taxon>
    </lineage>
</organism>
<proteinExistence type="predicted"/>
<feature type="domain" description="DinB-like" evidence="1">
    <location>
        <begin position="36"/>
        <end position="163"/>
    </location>
</feature>
<gene>
    <name evidence="2" type="ORF">SAMN05192529_12628</name>
</gene>
<dbReference type="Gene3D" id="1.20.120.450">
    <property type="entry name" value="dinb family like domain"/>
    <property type="match status" value="1"/>
</dbReference>
<protein>
    <submittedName>
        <fullName evidence="2">DinB superfamily protein</fullName>
    </submittedName>
</protein>
<evidence type="ECO:0000259" key="1">
    <source>
        <dbReference type="Pfam" id="PF12867"/>
    </source>
</evidence>
<dbReference type="OrthoDB" id="9793216at2"/>
<evidence type="ECO:0000313" key="2">
    <source>
        <dbReference type="EMBL" id="SEA53943.1"/>
    </source>
</evidence>
<dbReference type="InterPro" id="IPR024775">
    <property type="entry name" value="DinB-like"/>
</dbReference>
<evidence type="ECO:0000313" key="3">
    <source>
        <dbReference type="Proteomes" id="UP000199041"/>
    </source>
</evidence>
<dbReference type="Pfam" id="PF12867">
    <property type="entry name" value="DinB_2"/>
    <property type="match status" value="1"/>
</dbReference>
<name>A0A1H4C0U9_9BACT</name>
<accession>A0A1H4C0U9</accession>
<dbReference type="InterPro" id="IPR034660">
    <property type="entry name" value="DinB/YfiT-like"/>
</dbReference>
<dbReference type="AlphaFoldDB" id="A0A1H4C0U9"/>
<keyword evidence="3" id="KW-1185">Reference proteome</keyword>